<dbReference type="Proteomes" id="UP000324222">
    <property type="component" value="Unassembled WGS sequence"/>
</dbReference>
<name>A0A5B7F5C6_PORTR</name>
<comment type="caution">
    <text evidence="1">The sequence shown here is derived from an EMBL/GenBank/DDBJ whole genome shotgun (WGS) entry which is preliminary data.</text>
</comment>
<accession>A0A5B7F5C6</accession>
<evidence type="ECO:0000313" key="2">
    <source>
        <dbReference type="Proteomes" id="UP000324222"/>
    </source>
</evidence>
<dbReference type="AlphaFoldDB" id="A0A5B7F5C6"/>
<evidence type="ECO:0000313" key="1">
    <source>
        <dbReference type="EMBL" id="MPC41702.1"/>
    </source>
</evidence>
<gene>
    <name evidence="1" type="ORF">E2C01_035303</name>
</gene>
<protein>
    <submittedName>
        <fullName evidence="1">Uncharacterized protein</fullName>
    </submittedName>
</protein>
<dbReference type="EMBL" id="VSRR010005156">
    <property type="protein sequence ID" value="MPC41702.1"/>
    <property type="molecule type" value="Genomic_DNA"/>
</dbReference>
<proteinExistence type="predicted"/>
<organism evidence="1 2">
    <name type="scientific">Portunus trituberculatus</name>
    <name type="common">Swimming crab</name>
    <name type="synonym">Neptunus trituberculatus</name>
    <dbReference type="NCBI Taxonomy" id="210409"/>
    <lineage>
        <taxon>Eukaryota</taxon>
        <taxon>Metazoa</taxon>
        <taxon>Ecdysozoa</taxon>
        <taxon>Arthropoda</taxon>
        <taxon>Crustacea</taxon>
        <taxon>Multicrustacea</taxon>
        <taxon>Malacostraca</taxon>
        <taxon>Eumalacostraca</taxon>
        <taxon>Eucarida</taxon>
        <taxon>Decapoda</taxon>
        <taxon>Pleocyemata</taxon>
        <taxon>Brachyura</taxon>
        <taxon>Eubrachyura</taxon>
        <taxon>Portunoidea</taxon>
        <taxon>Portunidae</taxon>
        <taxon>Portuninae</taxon>
        <taxon>Portunus</taxon>
    </lineage>
</organism>
<keyword evidence="2" id="KW-1185">Reference proteome</keyword>
<sequence>MKTVIFFIETEEIEDSSSDSIVIWETETNFHSDVHKPHVLPSSNALVCVTYGCFYKTVLVSQVIPICHNLMGYRLTIPTSRDISYCLHCWSGGRRERDHDFHSDQISFIPS</sequence>
<reference evidence="1 2" key="1">
    <citation type="submission" date="2019-05" db="EMBL/GenBank/DDBJ databases">
        <title>Another draft genome of Portunus trituberculatus and its Hox gene families provides insights of decapod evolution.</title>
        <authorList>
            <person name="Jeong J.-H."/>
            <person name="Song I."/>
            <person name="Kim S."/>
            <person name="Choi T."/>
            <person name="Kim D."/>
            <person name="Ryu S."/>
            <person name="Kim W."/>
        </authorList>
    </citation>
    <scope>NUCLEOTIDE SEQUENCE [LARGE SCALE GENOMIC DNA]</scope>
    <source>
        <tissue evidence="1">Muscle</tissue>
    </source>
</reference>